<dbReference type="EMBL" id="JAAGYR010000014">
    <property type="protein sequence ID" value="NEN76214.1"/>
    <property type="molecule type" value="Genomic_DNA"/>
</dbReference>
<dbReference type="AlphaFoldDB" id="A0A6L9Y903"/>
<accession>A0A6L9Y903</accession>
<dbReference type="InterPro" id="IPR003829">
    <property type="entry name" value="Pirin_N_dom"/>
</dbReference>
<feature type="domain" description="Pirin N-terminal" evidence="4">
    <location>
        <begin position="20"/>
        <end position="129"/>
    </location>
</feature>
<organism evidence="6 7">
    <name type="scientific">Pelistega ratti</name>
    <dbReference type="NCBI Taxonomy" id="2652177"/>
    <lineage>
        <taxon>Bacteria</taxon>
        <taxon>Pseudomonadati</taxon>
        <taxon>Pseudomonadota</taxon>
        <taxon>Betaproteobacteria</taxon>
        <taxon>Burkholderiales</taxon>
        <taxon>Alcaligenaceae</taxon>
        <taxon>Pelistega</taxon>
    </lineage>
</organism>
<dbReference type="InterPro" id="IPR014710">
    <property type="entry name" value="RmlC-like_jellyroll"/>
</dbReference>
<dbReference type="Pfam" id="PF05726">
    <property type="entry name" value="Pirin_C"/>
    <property type="match status" value="1"/>
</dbReference>
<dbReference type="CDD" id="cd02247">
    <property type="entry name" value="cupin_pirin_C"/>
    <property type="match status" value="1"/>
</dbReference>
<feature type="binding site" evidence="2">
    <location>
        <position position="65"/>
    </location>
    <ligand>
        <name>Fe cation</name>
        <dbReference type="ChEBI" id="CHEBI:24875"/>
    </ligand>
</feature>
<comment type="similarity">
    <text evidence="1 3">Belongs to the pirin family.</text>
</comment>
<feature type="domain" description="Pirin C-terminal" evidence="5">
    <location>
        <begin position="184"/>
        <end position="286"/>
    </location>
</feature>
<keyword evidence="2" id="KW-0479">Metal-binding</keyword>
<evidence type="ECO:0000256" key="3">
    <source>
        <dbReference type="RuleBase" id="RU003457"/>
    </source>
</evidence>
<dbReference type="Gene3D" id="2.60.120.10">
    <property type="entry name" value="Jelly Rolls"/>
    <property type="match status" value="2"/>
</dbReference>
<evidence type="ECO:0000256" key="1">
    <source>
        <dbReference type="ARBA" id="ARBA00008416"/>
    </source>
</evidence>
<dbReference type="InterPro" id="IPR053186">
    <property type="entry name" value="QDO-related"/>
</dbReference>
<comment type="cofactor">
    <cofactor evidence="2">
        <name>Fe cation</name>
        <dbReference type="ChEBI" id="CHEBI:24875"/>
    </cofactor>
    <text evidence="2">Binds 1 Fe cation per subunit.</text>
</comment>
<gene>
    <name evidence="6" type="ORF">F9B74_07750</name>
</gene>
<dbReference type="Proteomes" id="UP000477651">
    <property type="component" value="Unassembled WGS sequence"/>
</dbReference>
<dbReference type="Pfam" id="PF02678">
    <property type="entry name" value="Pirin"/>
    <property type="match status" value="1"/>
</dbReference>
<feature type="binding site" evidence="2">
    <location>
        <position position="107"/>
    </location>
    <ligand>
        <name>Fe cation</name>
        <dbReference type="ChEBI" id="CHEBI:24875"/>
    </ligand>
</feature>
<dbReference type="CDD" id="cd02909">
    <property type="entry name" value="cupin_pirin_N"/>
    <property type="match status" value="1"/>
</dbReference>
<dbReference type="InterPro" id="IPR012093">
    <property type="entry name" value="Pirin"/>
</dbReference>
<evidence type="ECO:0000259" key="4">
    <source>
        <dbReference type="Pfam" id="PF02678"/>
    </source>
</evidence>
<evidence type="ECO:0000313" key="7">
    <source>
        <dbReference type="Proteomes" id="UP000477651"/>
    </source>
</evidence>
<dbReference type="PANTHER" id="PTHR43594:SF1">
    <property type="entry name" value="QUERCETIN 2,3-DIOXYGENASE PA2418-RELATED"/>
    <property type="match status" value="1"/>
</dbReference>
<dbReference type="InterPro" id="IPR011051">
    <property type="entry name" value="RmlC_Cupin_sf"/>
</dbReference>
<keyword evidence="7" id="KW-1185">Reference proteome</keyword>
<evidence type="ECO:0000259" key="5">
    <source>
        <dbReference type="Pfam" id="PF05726"/>
    </source>
</evidence>
<dbReference type="GO" id="GO:0046872">
    <property type="term" value="F:metal ion binding"/>
    <property type="evidence" value="ECO:0007669"/>
    <property type="project" value="UniProtKB-KW"/>
</dbReference>
<protein>
    <submittedName>
        <fullName evidence="6">Pirin family protein</fullName>
    </submittedName>
</protein>
<feature type="binding site" evidence="2">
    <location>
        <position position="63"/>
    </location>
    <ligand>
        <name>Fe cation</name>
        <dbReference type="ChEBI" id="CHEBI:24875"/>
    </ligand>
</feature>
<dbReference type="PIRSF" id="PIRSF006232">
    <property type="entry name" value="Pirin"/>
    <property type="match status" value="1"/>
</dbReference>
<proteinExistence type="inferred from homology"/>
<sequence length="292" mass="31990">MKKVMNIATAPAKHWVGNGFHVHGMFNYNDTSRNLDPFLLMDYNSPRYFDGGRTSDFRGVGEHPHRGFETVTIAYQGEVSHKDSYGGGGTIGTGDVQWMTAGSGLMHQEYHSEKFSAEGGIFEMVQLWVNLPAKDKMTAPKYQAITAKEIPTIQLADEAGQVRIIAGTLEGTQGPASTFSPVNMWDVQLKAGKKHTFAVPSSHNLIILVREGTILINDDSVARQNELVTFEKGGEDVQIEANNDVSLLILTGEPLNEPVVGYGPFVMNTEEEIVQAFQDIKSGKFGQIAQNA</sequence>
<name>A0A6L9Y903_9BURK</name>
<feature type="binding site" evidence="2">
    <location>
        <position position="109"/>
    </location>
    <ligand>
        <name>Fe cation</name>
        <dbReference type="ChEBI" id="CHEBI:24875"/>
    </ligand>
</feature>
<evidence type="ECO:0000313" key="6">
    <source>
        <dbReference type="EMBL" id="NEN76214.1"/>
    </source>
</evidence>
<keyword evidence="2" id="KW-0408">Iron</keyword>
<evidence type="ECO:0000256" key="2">
    <source>
        <dbReference type="PIRSR" id="PIRSR006232-1"/>
    </source>
</evidence>
<dbReference type="InterPro" id="IPR008778">
    <property type="entry name" value="Pirin_C_dom"/>
</dbReference>
<dbReference type="SUPFAM" id="SSF51182">
    <property type="entry name" value="RmlC-like cupins"/>
    <property type="match status" value="1"/>
</dbReference>
<comment type="caution">
    <text evidence="6">The sequence shown here is derived from an EMBL/GenBank/DDBJ whole genome shotgun (WGS) entry which is preliminary data.</text>
</comment>
<reference evidence="6 7" key="1">
    <citation type="submission" date="2020-02" db="EMBL/GenBank/DDBJ databases">
        <title>Pelistega sp. NLN82 were isolated from wild rodents of the Hainan Island.</title>
        <authorList>
            <person name="Niu N."/>
            <person name="Zhou J."/>
        </authorList>
    </citation>
    <scope>NUCLEOTIDE SEQUENCE [LARGE SCALE GENOMIC DNA]</scope>
    <source>
        <strain evidence="6 7">NLN82</strain>
    </source>
</reference>
<dbReference type="PANTHER" id="PTHR43594">
    <property type="entry name" value="QUERCETIN 2,3-DIOXYGENASE"/>
    <property type="match status" value="1"/>
</dbReference>
<dbReference type="RefSeq" id="WP_163764685.1">
    <property type="nucleotide sequence ID" value="NZ_JAAGYR010000014.1"/>
</dbReference>